<dbReference type="Proteomes" id="UP000019335">
    <property type="component" value="Chromosome 10"/>
</dbReference>
<accession>W7TIU0</accession>
<evidence type="ECO:0000313" key="1">
    <source>
        <dbReference type="EMBL" id="EWM25932.1"/>
    </source>
</evidence>
<gene>
    <name evidence="1" type="ORF">Naga_100134g11</name>
</gene>
<organism evidence="1 2">
    <name type="scientific">Nannochloropsis gaditana</name>
    <dbReference type="NCBI Taxonomy" id="72520"/>
    <lineage>
        <taxon>Eukaryota</taxon>
        <taxon>Sar</taxon>
        <taxon>Stramenopiles</taxon>
        <taxon>Ochrophyta</taxon>
        <taxon>Eustigmatophyceae</taxon>
        <taxon>Eustigmatales</taxon>
        <taxon>Monodopsidaceae</taxon>
        <taxon>Nannochloropsis</taxon>
    </lineage>
</organism>
<name>W7TIU0_9STRA</name>
<proteinExistence type="predicted"/>
<dbReference type="AlphaFoldDB" id="W7TIU0"/>
<keyword evidence="2" id="KW-1185">Reference proteome</keyword>
<protein>
    <submittedName>
        <fullName evidence="1">Uncharacterized protein</fullName>
    </submittedName>
</protein>
<comment type="caution">
    <text evidence="1">The sequence shown here is derived from an EMBL/GenBank/DDBJ whole genome shotgun (WGS) entry which is preliminary data.</text>
</comment>
<evidence type="ECO:0000313" key="2">
    <source>
        <dbReference type="Proteomes" id="UP000019335"/>
    </source>
</evidence>
<dbReference type="EMBL" id="AZIL01000826">
    <property type="protein sequence ID" value="EWM25932.1"/>
    <property type="molecule type" value="Genomic_DNA"/>
</dbReference>
<sequence length="239" mass="26791">MSAWYDIESVSHSSARRRRAGGDAPSAFSYHVIAPSLPPSTHRYGSHMSAQVPNTSAQKGNFVASLLTQGRHVLANTCWRHGHLHRRLRHLLDPDAQCRNRGSRAAAKCSYDVIFGILHCTCYVEGKIMTYKLMPASAVVMAINKFQTRTVVAQDRIKMACAEKASHLYAPSHEGSRYKIGARMRGYQYQARKTQYKSNFCDCEAKHNVNTFTKVATSAVKRPKTEDVNMRRPGCVGRM</sequence>
<reference evidence="1 2" key="1">
    <citation type="journal article" date="2014" name="Mol. Plant">
        <title>Chromosome Scale Genome Assembly and Transcriptome Profiling of Nannochloropsis gaditana in Nitrogen Depletion.</title>
        <authorList>
            <person name="Corteggiani Carpinelli E."/>
            <person name="Telatin A."/>
            <person name="Vitulo N."/>
            <person name="Forcato C."/>
            <person name="D'Angelo M."/>
            <person name="Schiavon R."/>
            <person name="Vezzi A."/>
            <person name="Giacometti G.M."/>
            <person name="Morosinotto T."/>
            <person name="Valle G."/>
        </authorList>
    </citation>
    <scope>NUCLEOTIDE SEQUENCE [LARGE SCALE GENOMIC DNA]</scope>
    <source>
        <strain evidence="1 2">B-31</strain>
    </source>
</reference>